<dbReference type="SMART" id="SM00387">
    <property type="entry name" value="HATPase_c"/>
    <property type="match status" value="1"/>
</dbReference>
<comment type="catalytic activity">
    <reaction evidence="1">
        <text>ATP + protein L-histidine = ADP + protein N-phospho-L-histidine.</text>
        <dbReference type="EC" id="2.7.13.3"/>
    </reaction>
</comment>
<dbReference type="SMART" id="SM00388">
    <property type="entry name" value="HisKA"/>
    <property type="match status" value="1"/>
</dbReference>
<keyword evidence="8" id="KW-0902">Two-component regulatory system</keyword>
<evidence type="ECO:0000256" key="1">
    <source>
        <dbReference type="ARBA" id="ARBA00000085"/>
    </source>
</evidence>
<evidence type="ECO:0000256" key="5">
    <source>
        <dbReference type="ARBA" id="ARBA00022741"/>
    </source>
</evidence>
<keyword evidence="3" id="KW-0597">Phosphoprotein</keyword>
<dbReference type="EC" id="2.7.13.3" evidence="2"/>
<dbReference type="Gene3D" id="3.30.565.10">
    <property type="entry name" value="Histidine kinase-like ATPase, C-terminal domain"/>
    <property type="match status" value="1"/>
</dbReference>
<accession>A0A167JQB8</accession>
<dbReference type="InterPro" id="IPR036890">
    <property type="entry name" value="HATPase_C_sf"/>
</dbReference>
<dbReference type="InterPro" id="IPR050351">
    <property type="entry name" value="BphY/WalK/GraS-like"/>
</dbReference>
<dbReference type="PATRIC" id="fig|1365257.3.peg.4390"/>
<keyword evidence="4" id="KW-0808">Transferase</keyword>
<reference evidence="11 12" key="1">
    <citation type="submission" date="2013-07" db="EMBL/GenBank/DDBJ databases">
        <title>Comparative Genomic and Metabolomic Analysis of Twelve Strains of Pseudoalteromonas luteoviolacea.</title>
        <authorList>
            <person name="Vynne N.G."/>
            <person name="Mansson M."/>
            <person name="Gram L."/>
        </authorList>
    </citation>
    <scope>NUCLEOTIDE SEQUENCE [LARGE SCALE GENOMIC DNA]</scope>
    <source>
        <strain evidence="11 12">S4060-1</strain>
    </source>
</reference>
<dbReference type="PROSITE" id="PS50109">
    <property type="entry name" value="HIS_KIN"/>
    <property type="match status" value="1"/>
</dbReference>
<dbReference type="CDD" id="cd00082">
    <property type="entry name" value="HisKA"/>
    <property type="match status" value="1"/>
</dbReference>
<dbReference type="InterPro" id="IPR036097">
    <property type="entry name" value="HisK_dim/P_sf"/>
</dbReference>
<keyword evidence="6" id="KW-0418">Kinase</keyword>
<dbReference type="GO" id="GO:0005524">
    <property type="term" value="F:ATP binding"/>
    <property type="evidence" value="ECO:0007669"/>
    <property type="project" value="UniProtKB-KW"/>
</dbReference>
<dbReference type="SUPFAM" id="SSF55874">
    <property type="entry name" value="ATPase domain of HSP90 chaperone/DNA topoisomerase II/histidine kinase"/>
    <property type="match status" value="1"/>
</dbReference>
<feature type="transmembrane region" description="Helical" evidence="9">
    <location>
        <begin position="188"/>
        <end position="210"/>
    </location>
</feature>
<dbReference type="Gene3D" id="1.10.287.130">
    <property type="match status" value="1"/>
</dbReference>
<dbReference type="GO" id="GO:0000155">
    <property type="term" value="F:phosphorelay sensor kinase activity"/>
    <property type="evidence" value="ECO:0007669"/>
    <property type="project" value="InterPro"/>
</dbReference>
<evidence type="ECO:0000256" key="7">
    <source>
        <dbReference type="ARBA" id="ARBA00022840"/>
    </source>
</evidence>
<dbReference type="EMBL" id="AUXX01000045">
    <property type="protein sequence ID" value="KZN61502.1"/>
    <property type="molecule type" value="Genomic_DNA"/>
</dbReference>
<dbReference type="CDD" id="cd00075">
    <property type="entry name" value="HATPase"/>
    <property type="match status" value="1"/>
</dbReference>
<dbReference type="AlphaFoldDB" id="A0A167JQB8"/>
<protein>
    <recommendedName>
        <fullName evidence="2">histidine kinase</fullName>
        <ecNumber evidence="2">2.7.13.3</ecNumber>
    </recommendedName>
</protein>
<evidence type="ECO:0000256" key="9">
    <source>
        <dbReference type="SAM" id="Phobius"/>
    </source>
</evidence>
<evidence type="ECO:0000256" key="8">
    <source>
        <dbReference type="ARBA" id="ARBA00023012"/>
    </source>
</evidence>
<evidence type="ECO:0000256" key="2">
    <source>
        <dbReference type="ARBA" id="ARBA00012438"/>
    </source>
</evidence>
<evidence type="ECO:0000256" key="6">
    <source>
        <dbReference type="ARBA" id="ARBA00022777"/>
    </source>
</evidence>
<evidence type="ECO:0000256" key="4">
    <source>
        <dbReference type="ARBA" id="ARBA00022679"/>
    </source>
</evidence>
<dbReference type="InterPro" id="IPR003594">
    <property type="entry name" value="HATPase_dom"/>
</dbReference>
<evidence type="ECO:0000256" key="3">
    <source>
        <dbReference type="ARBA" id="ARBA00022553"/>
    </source>
</evidence>
<keyword evidence="7" id="KW-0067">ATP-binding</keyword>
<keyword evidence="9" id="KW-0812">Transmembrane</keyword>
<dbReference type="GO" id="GO:0030295">
    <property type="term" value="F:protein kinase activator activity"/>
    <property type="evidence" value="ECO:0007669"/>
    <property type="project" value="TreeGrafter"/>
</dbReference>
<dbReference type="SUPFAM" id="SSF47384">
    <property type="entry name" value="Homodimeric domain of signal transducing histidine kinase"/>
    <property type="match status" value="1"/>
</dbReference>
<feature type="transmembrane region" description="Helical" evidence="9">
    <location>
        <begin position="12"/>
        <end position="30"/>
    </location>
</feature>
<keyword evidence="5" id="KW-0547">Nucleotide-binding</keyword>
<dbReference type="PANTHER" id="PTHR42878:SF7">
    <property type="entry name" value="SENSOR HISTIDINE KINASE GLRK"/>
    <property type="match status" value="1"/>
</dbReference>
<dbReference type="Pfam" id="PF00512">
    <property type="entry name" value="HisKA"/>
    <property type="match status" value="1"/>
</dbReference>
<sequence length="499" mass="56792">MNALEKKIAFSFGFVTLAFLLMTLLTLFKIDQLTESSRRIQYVLEPSIKANRTVAQAINMSIISLQYWVLTNEKKYIQQREAIWSVIDKSYMQLKNQSQHWSREEYIELLQEVATSLAILKQQQQEIQDAVHSQAHPQAIQKLKETLAPLGQKSVETLRKIAEPQYREMQRTFMKEEEQERSLKDTTLMFLLLSILGGVSLATLLSRAVFKPLSHTIHLADAIAHGNYALGKEFSSGDDKLDSALQAMTLQLYEKEQKNHKYQANLEHINKKLVSSNDELSQFSYRTSHDLKAPLITVRGLANAICEDIKDGEFHEVQRNATKIARHVKALEDLVNDILSLTKAELEITEIEQVDINEILDEIQQRLKAVYIDNDVDIQHHVSRSTIVTASKARVTQILENLISNAIKYSDKDKPSRYVRITATHNAQSTVLTVEDNGIGIPKKFTERVFGMFQRFHPNVAYGSGLGMYIIKKHVEKMNGSIQFTSSSSGTTFTVILPK</sequence>
<dbReference type="PRINTS" id="PR00344">
    <property type="entry name" value="BCTRLSENSOR"/>
</dbReference>
<dbReference type="InterPro" id="IPR003661">
    <property type="entry name" value="HisK_dim/P_dom"/>
</dbReference>
<dbReference type="GO" id="GO:0000156">
    <property type="term" value="F:phosphorelay response regulator activity"/>
    <property type="evidence" value="ECO:0007669"/>
    <property type="project" value="TreeGrafter"/>
</dbReference>
<dbReference type="InterPro" id="IPR004358">
    <property type="entry name" value="Sig_transdc_His_kin-like_C"/>
</dbReference>
<organism evidence="11 12">
    <name type="scientific">Pseudoalteromonas luteoviolacea S4060-1</name>
    <dbReference type="NCBI Taxonomy" id="1365257"/>
    <lineage>
        <taxon>Bacteria</taxon>
        <taxon>Pseudomonadati</taxon>
        <taxon>Pseudomonadota</taxon>
        <taxon>Gammaproteobacteria</taxon>
        <taxon>Alteromonadales</taxon>
        <taxon>Pseudoalteromonadaceae</taxon>
        <taxon>Pseudoalteromonas</taxon>
    </lineage>
</organism>
<dbReference type="Pfam" id="PF02518">
    <property type="entry name" value="HATPase_c"/>
    <property type="match status" value="1"/>
</dbReference>
<dbReference type="InterPro" id="IPR005467">
    <property type="entry name" value="His_kinase_dom"/>
</dbReference>
<gene>
    <name evidence="11" type="ORF">N478_05365</name>
</gene>
<dbReference type="GO" id="GO:0007234">
    <property type="term" value="P:osmosensory signaling via phosphorelay pathway"/>
    <property type="evidence" value="ECO:0007669"/>
    <property type="project" value="TreeGrafter"/>
</dbReference>
<evidence type="ECO:0000259" key="10">
    <source>
        <dbReference type="PROSITE" id="PS50109"/>
    </source>
</evidence>
<name>A0A167JQB8_9GAMM</name>
<dbReference type="Gene3D" id="6.10.340.10">
    <property type="match status" value="1"/>
</dbReference>
<evidence type="ECO:0000313" key="12">
    <source>
        <dbReference type="Proteomes" id="UP000076661"/>
    </source>
</evidence>
<keyword evidence="9" id="KW-1133">Transmembrane helix</keyword>
<dbReference type="Proteomes" id="UP000076661">
    <property type="component" value="Unassembled WGS sequence"/>
</dbReference>
<evidence type="ECO:0000313" key="11">
    <source>
        <dbReference type="EMBL" id="KZN61502.1"/>
    </source>
</evidence>
<keyword evidence="9" id="KW-0472">Membrane</keyword>
<comment type="caution">
    <text evidence="11">The sequence shown here is derived from an EMBL/GenBank/DDBJ whole genome shotgun (WGS) entry which is preliminary data.</text>
</comment>
<proteinExistence type="predicted"/>
<dbReference type="PANTHER" id="PTHR42878">
    <property type="entry name" value="TWO-COMPONENT HISTIDINE KINASE"/>
    <property type="match status" value="1"/>
</dbReference>
<feature type="domain" description="Histidine kinase" evidence="10">
    <location>
        <begin position="286"/>
        <end position="499"/>
    </location>
</feature>